<sequence length="124" mass="13756">MSLLLDTHVALWAITGDPTLGEELLSRLRHDPDIFLSPVSLWEITIKQAVGKLGGPPDLAERIADIGFRELPITYEHAIVAGRLPPHHRDPFDRMLIAQARVTGLTLATRDTSISLYDVDLLKV</sequence>
<keyword evidence="4" id="KW-0460">Magnesium</keyword>
<evidence type="ECO:0000259" key="5">
    <source>
        <dbReference type="Pfam" id="PF01850"/>
    </source>
</evidence>
<evidence type="ECO:0000256" key="2">
    <source>
        <dbReference type="ARBA" id="ARBA00022723"/>
    </source>
</evidence>
<feature type="domain" description="PIN" evidence="5">
    <location>
        <begin position="4"/>
        <end position="116"/>
    </location>
</feature>
<reference evidence="6 7" key="1">
    <citation type="submission" date="2021-01" db="EMBL/GenBank/DDBJ databases">
        <title>Actinoplanes sp. nov. LDG1-01 isolated from lichen.</title>
        <authorList>
            <person name="Saeng-In P."/>
            <person name="Phongsopitanun W."/>
            <person name="Kanchanasin P."/>
            <person name="Yuki M."/>
            <person name="Kudo T."/>
            <person name="Ohkuma M."/>
            <person name="Tanasupawat S."/>
        </authorList>
    </citation>
    <scope>NUCLEOTIDE SEQUENCE [LARGE SCALE GENOMIC DNA]</scope>
    <source>
        <strain evidence="6 7">LDG1-01</strain>
    </source>
</reference>
<evidence type="ECO:0000256" key="1">
    <source>
        <dbReference type="ARBA" id="ARBA00022722"/>
    </source>
</evidence>
<accession>A0ABS1VWP4</accession>
<evidence type="ECO:0000256" key="3">
    <source>
        <dbReference type="ARBA" id="ARBA00022801"/>
    </source>
</evidence>
<keyword evidence="1" id="KW-0540">Nuclease</keyword>
<dbReference type="PANTHER" id="PTHR36173">
    <property type="entry name" value="RIBONUCLEASE VAPC16-RELATED"/>
    <property type="match status" value="1"/>
</dbReference>
<proteinExistence type="predicted"/>
<dbReference type="InterPro" id="IPR041705">
    <property type="entry name" value="PIN_Sll0205"/>
</dbReference>
<dbReference type="InterPro" id="IPR029060">
    <property type="entry name" value="PIN-like_dom_sf"/>
</dbReference>
<dbReference type="SUPFAM" id="SSF88723">
    <property type="entry name" value="PIN domain-like"/>
    <property type="match status" value="1"/>
</dbReference>
<dbReference type="Pfam" id="PF01850">
    <property type="entry name" value="PIN"/>
    <property type="match status" value="1"/>
</dbReference>
<evidence type="ECO:0000313" key="7">
    <source>
        <dbReference type="Proteomes" id="UP000598996"/>
    </source>
</evidence>
<dbReference type="RefSeq" id="WP_202995584.1">
    <property type="nucleotide sequence ID" value="NZ_JAENHO010000010.1"/>
</dbReference>
<name>A0ABS1VWP4_9ACTN</name>
<evidence type="ECO:0000313" key="6">
    <source>
        <dbReference type="EMBL" id="MBL7258908.1"/>
    </source>
</evidence>
<comment type="caution">
    <text evidence="6">The sequence shown here is derived from an EMBL/GenBank/DDBJ whole genome shotgun (WGS) entry which is preliminary data.</text>
</comment>
<protein>
    <submittedName>
        <fullName evidence="6">Type II toxin-antitoxin system VapC family toxin</fullName>
    </submittedName>
</protein>
<evidence type="ECO:0000256" key="4">
    <source>
        <dbReference type="ARBA" id="ARBA00022842"/>
    </source>
</evidence>
<keyword evidence="2" id="KW-0479">Metal-binding</keyword>
<keyword evidence="7" id="KW-1185">Reference proteome</keyword>
<dbReference type="EMBL" id="JAENHO010000010">
    <property type="protein sequence ID" value="MBL7258908.1"/>
    <property type="molecule type" value="Genomic_DNA"/>
</dbReference>
<dbReference type="Gene3D" id="3.40.50.1010">
    <property type="entry name" value="5'-nuclease"/>
    <property type="match status" value="1"/>
</dbReference>
<organism evidence="6 7">
    <name type="scientific">Paractinoplanes lichenicola</name>
    <dbReference type="NCBI Taxonomy" id="2802976"/>
    <lineage>
        <taxon>Bacteria</taxon>
        <taxon>Bacillati</taxon>
        <taxon>Actinomycetota</taxon>
        <taxon>Actinomycetes</taxon>
        <taxon>Micromonosporales</taxon>
        <taxon>Micromonosporaceae</taxon>
        <taxon>Paractinoplanes</taxon>
    </lineage>
</organism>
<gene>
    <name evidence="6" type="ORF">JKJ07_31810</name>
</gene>
<dbReference type="PANTHER" id="PTHR36173:SF2">
    <property type="entry name" value="RIBONUCLEASE VAPC16"/>
    <property type="match status" value="1"/>
</dbReference>
<keyword evidence="3" id="KW-0378">Hydrolase</keyword>
<dbReference type="CDD" id="cd09872">
    <property type="entry name" value="PIN_Sll0205-like"/>
    <property type="match status" value="1"/>
</dbReference>
<dbReference type="InterPro" id="IPR052919">
    <property type="entry name" value="TA_system_RNase"/>
</dbReference>
<dbReference type="Proteomes" id="UP000598996">
    <property type="component" value="Unassembled WGS sequence"/>
</dbReference>
<dbReference type="InterPro" id="IPR002716">
    <property type="entry name" value="PIN_dom"/>
</dbReference>